<proteinExistence type="predicted"/>
<dbReference type="InterPro" id="IPR051454">
    <property type="entry name" value="RNA/ubiquinone_mod_enzymes"/>
</dbReference>
<accession>A0A934QFH3</accession>
<dbReference type="PANTHER" id="PTHR30217:SF11">
    <property type="entry name" value="UBIQUINONE BIOSYNTHESIS PROTEIN UBIV"/>
    <property type="match status" value="1"/>
</dbReference>
<evidence type="ECO:0000313" key="2">
    <source>
        <dbReference type="Proteomes" id="UP000778970"/>
    </source>
</evidence>
<dbReference type="Proteomes" id="UP000778970">
    <property type="component" value="Unassembled WGS sequence"/>
</dbReference>
<keyword evidence="2" id="KW-1185">Reference proteome</keyword>
<protein>
    <submittedName>
        <fullName evidence="1">U32 family peptidase</fullName>
    </submittedName>
</protein>
<evidence type="ECO:0000313" key="1">
    <source>
        <dbReference type="EMBL" id="MBK1695702.1"/>
    </source>
</evidence>
<dbReference type="Pfam" id="PF01136">
    <property type="entry name" value="Peptidase_U32"/>
    <property type="match status" value="1"/>
</dbReference>
<dbReference type="PANTHER" id="PTHR30217">
    <property type="entry name" value="PEPTIDASE U32 FAMILY"/>
    <property type="match status" value="1"/>
</dbReference>
<reference evidence="1" key="2">
    <citation type="journal article" date="2020" name="Microorganisms">
        <title>Osmotic Adaptation and Compatible Solute Biosynthesis of Phototrophic Bacteria as Revealed from Genome Analyses.</title>
        <authorList>
            <person name="Imhoff J.F."/>
            <person name="Rahn T."/>
            <person name="Kunzel S."/>
            <person name="Keller A."/>
            <person name="Neulinger S.C."/>
        </authorList>
    </citation>
    <scope>NUCLEOTIDE SEQUENCE</scope>
    <source>
        <strain evidence="1">DSM 9154</strain>
    </source>
</reference>
<dbReference type="AlphaFoldDB" id="A0A934QFH3"/>
<gene>
    <name evidence="1" type="ORF">CKO21_00380</name>
</gene>
<organism evidence="1 2">
    <name type="scientific">Rhodovibrio salinarum</name>
    <dbReference type="NCBI Taxonomy" id="1087"/>
    <lineage>
        <taxon>Bacteria</taxon>
        <taxon>Pseudomonadati</taxon>
        <taxon>Pseudomonadota</taxon>
        <taxon>Alphaproteobacteria</taxon>
        <taxon>Rhodospirillales</taxon>
        <taxon>Rhodovibrionaceae</taxon>
        <taxon>Rhodovibrio</taxon>
    </lineage>
</organism>
<dbReference type="RefSeq" id="WP_027288479.1">
    <property type="nucleotide sequence ID" value="NZ_NRRE01000006.1"/>
</dbReference>
<dbReference type="InterPro" id="IPR001539">
    <property type="entry name" value="Peptidase_U32"/>
</dbReference>
<comment type="caution">
    <text evidence="1">The sequence shown here is derived from an EMBL/GenBank/DDBJ whole genome shotgun (WGS) entry which is preliminary data.</text>
</comment>
<dbReference type="EMBL" id="NRRE01000006">
    <property type="protein sequence ID" value="MBK1695702.1"/>
    <property type="molecule type" value="Genomic_DNA"/>
</dbReference>
<sequence>MTQRPASDLTLGPLLLHWPGEAWRDFHFRIADEAPVDTVALGEVVCPKRWPFNRPYLDAVIDRLQRAGKRVMMSTPALVADDRDATLVRELAGHGLPVEVNDMAALGLLQRDGIAVESAGPGVNSYNEATLRHLGAQGVSRVLPPPELPRASLLHLAGLQGADAKAPAIEVQAFGRWPLAISARCYHARAYGRDKATCQFACGADPDGLPVDTLDDQPFLTVNGVQTLSRAYACLAGELDALRQAGVQAFRLLPQDVDMVAVAQVFSGLLEGREETPAALDALEELCGEVPLANGYLYDAPGVTWHEA</sequence>
<dbReference type="NCBIfam" id="NF011991">
    <property type="entry name" value="PRK15447.1"/>
    <property type="match status" value="1"/>
</dbReference>
<reference evidence="1" key="1">
    <citation type="submission" date="2017-08" db="EMBL/GenBank/DDBJ databases">
        <authorList>
            <person name="Imhoff J.F."/>
            <person name="Rahn T."/>
            <person name="Kuenzel S."/>
            <person name="Neulinger S.C."/>
        </authorList>
    </citation>
    <scope>NUCLEOTIDE SEQUENCE</scope>
    <source>
        <strain evidence="1">DSM 9154</strain>
    </source>
</reference>
<name>A0A934QFH3_9PROT</name>